<dbReference type="Proteomes" id="UP000001880">
    <property type="component" value="Chromosome"/>
</dbReference>
<dbReference type="Pfam" id="PF08281">
    <property type="entry name" value="Sigma70_r4_2"/>
    <property type="match status" value="1"/>
</dbReference>
<dbReference type="Gene3D" id="1.10.1740.10">
    <property type="match status" value="1"/>
</dbReference>
<dbReference type="InterPro" id="IPR014284">
    <property type="entry name" value="RNA_pol_sigma-70_dom"/>
</dbReference>
<dbReference type="STRING" id="502025.Hoch_5579"/>
<dbReference type="eggNOG" id="COG1595">
    <property type="taxonomic scope" value="Bacteria"/>
</dbReference>
<dbReference type="InterPro" id="IPR036388">
    <property type="entry name" value="WH-like_DNA-bd_sf"/>
</dbReference>
<dbReference type="SUPFAM" id="SSF88946">
    <property type="entry name" value="Sigma2 domain of RNA polymerase sigma factors"/>
    <property type="match status" value="1"/>
</dbReference>
<dbReference type="PANTHER" id="PTHR43133:SF8">
    <property type="entry name" value="RNA POLYMERASE SIGMA FACTOR HI_1459-RELATED"/>
    <property type="match status" value="1"/>
</dbReference>
<feature type="domain" description="RNA polymerase sigma factor 70 region 4 type 2" evidence="7">
    <location>
        <begin position="127"/>
        <end position="178"/>
    </location>
</feature>
<dbReference type="KEGG" id="hoh:Hoch_5579"/>
<dbReference type="RefSeq" id="WP_012830653.1">
    <property type="nucleotide sequence ID" value="NC_013440.1"/>
</dbReference>
<dbReference type="InterPro" id="IPR039425">
    <property type="entry name" value="RNA_pol_sigma-70-like"/>
</dbReference>
<dbReference type="SUPFAM" id="SSF88659">
    <property type="entry name" value="Sigma3 and sigma4 domains of RNA polymerase sigma factors"/>
    <property type="match status" value="1"/>
</dbReference>
<dbReference type="Pfam" id="PF04542">
    <property type="entry name" value="Sigma70_r2"/>
    <property type="match status" value="1"/>
</dbReference>
<evidence type="ECO:0000256" key="4">
    <source>
        <dbReference type="ARBA" id="ARBA00023125"/>
    </source>
</evidence>
<comment type="similarity">
    <text evidence="1">Belongs to the sigma-70 factor family. ECF subfamily.</text>
</comment>
<evidence type="ECO:0000259" key="6">
    <source>
        <dbReference type="Pfam" id="PF04542"/>
    </source>
</evidence>
<protein>
    <submittedName>
        <fullName evidence="8">RNA polymerase, sigma-24 subunit, ECF subfamily</fullName>
    </submittedName>
</protein>
<dbReference type="PANTHER" id="PTHR43133">
    <property type="entry name" value="RNA POLYMERASE ECF-TYPE SIGMA FACTO"/>
    <property type="match status" value="1"/>
</dbReference>
<evidence type="ECO:0000256" key="2">
    <source>
        <dbReference type="ARBA" id="ARBA00023015"/>
    </source>
</evidence>
<dbReference type="OrthoDB" id="5507391at2"/>
<dbReference type="GO" id="GO:0016987">
    <property type="term" value="F:sigma factor activity"/>
    <property type="evidence" value="ECO:0007669"/>
    <property type="project" value="UniProtKB-KW"/>
</dbReference>
<keyword evidence="3" id="KW-0731">Sigma factor</keyword>
<evidence type="ECO:0000259" key="7">
    <source>
        <dbReference type="Pfam" id="PF08281"/>
    </source>
</evidence>
<accession>D0LG36</accession>
<dbReference type="CDD" id="cd06171">
    <property type="entry name" value="Sigma70_r4"/>
    <property type="match status" value="1"/>
</dbReference>
<dbReference type="HOGENOM" id="CLU_047691_3_0_7"/>
<dbReference type="AlphaFoldDB" id="D0LG36"/>
<keyword evidence="5" id="KW-0804">Transcription</keyword>
<sequence length="189" mass="21997">MRKGKLEDDEERDLYRRWGEGDQAAARSLVERYTPELRKFFANKVATVDDASDLMQQSFLACVQSAASFRGESSFRTFLYQLARNKLNDYYRKQRRSPEMADIDELSVTDMCPGPSTMRSRNRRQQLLFEALRRLPSKDQVLLEYRLISGLTYAEIAEIANMKVNAVKSALRRAVERLKQIMRELDGEL</sequence>
<keyword evidence="4" id="KW-0238">DNA-binding</keyword>
<dbReference type="Gene3D" id="1.10.10.10">
    <property type="entry name" value="Winged helix-like DNA-binding domain superfamily/Winged helix DNA-binding domain"/>
    <property type="match status" value="1"/>
</dbReference>
<organism evidence="8 9">
    <name type="scientific">Haliangium ochraceum (strain DSM 14365 / JCM 11303 / SMP-2)</name>
    <dbReference type="NCBI Taxonomy" id="502025"/>
    <lineage>
        <taxon>Bacteria</taxon>
        <taxon>Pseudomonadati</taxon>
        <taxon>Myxococcota</taxon>
        <taxon>Polyangia</taxon>
        <taxon>Haliangiales</taxon>
        <taxon>Kofleriaceae</taxon>
        <taxon>Haliangium</taxon>
    </lineage>
</organism>
<gene>
    <name evidence="8" type="ordered locus">Hoch_5579</name>
</gene>
<dbReference type="InterPro" id="IPR013249">
    <property type="entry name" value="RNA_pol_sigma70_r4_t2"/>
</dbReference>
<evidence type="ECO:0000256" key="1">
    <source>
        <dbReference type="ARBA" id="ARBA00010641"/>
    </source>
</evidence>
<keyword evidence="2" id="KW-0805">Transcription regulation</keyword>
<evidence type="ECO:0000256" key="5">
    <source>
        <dbReference type="ARBA" id="ARBA00023163"/>
    </source>
</evidence>
<dbReference type="GO" id="GO:0003677">
    <property type="term" value="F:DNA binding"/>
    <property type="evidence" value="ECO:0007669"/>
    <property type="project" value="UniProtKB-KW"/>
</dbReference>
<dbReference type="InterPro" id="IPR013325">
    <property type="entry name" value="RNA_pol_sigma_r2"/>
</dbReference>
<evidence type="ECO:0000313" key="8">
    <source>
        <dbReference type="EMBL" id="ACY18061.1"/>
    </source>
</evidence>
<feature type="domain" description="RNA polymerase sigma-70 region 2" evidence="6">
    <location>
        <begin position="29"/>
        <end position="96"/>
    </location>
</feature>
<dbReference type="EMBL" id="CP001804">
    <property type="protein sequence ID" value="ACY18061.1"/>
    <property type="molecule type" value="Genomic_DNA"/>
</dbReference>
<proteinExistence type="inferred from homology"/>
<evidence type="ECO:0000256" key="3">
    <source>
        <dbReference type="ARBA" id="ARBA00023082"/>
    </source>
</evidence>
<evidence type="ECO:0000313" key="9">
    <source>
        <dbReference type="Proteomes" id="UP000001880"/>
    </source>
</evidence>
<dbReference type="InterPro" id="IPR007627">
    <property type="entry name" value="RNA_pol_sigma70_r2"/>
</dbReference>
<name>D0LG36_HALO1</name>
<keyword evidence="9" id="KW-1185">Reference proteome</keyword>
<dbReference type="NCBIfam" id="TIGR02937">
    <property type="entry name" value="sigma70-ECF"/>
    <property type="match status" value="1"/>
</dbReference>
<dbReference type="InterPro" id="IPR013324">
    <property type="entry name" value="RNA_pol_sigma_r3/r4-like"/>
</dbReference>
<reference evidence="8 9" key="1">
    <citation type="journal article" date="2010" name="Stand. Genomic Sci.">
        <title>Complete genome sequence of Haliangium ochraceum type strain (SMP-2).</title>
        <authorList>
            <consortium name="US DOE Joint Genome Institute (JGI-PGF)"/>
            <person name="Ivanova N."/>
            <person name="Daum C."/>
            <person name="Lang E."/>
            <person name="Abt B."/>
            <person name="Kopitz M."/>
            <person name="Saunders E."/>
            <person name="Lapidus A."/>
            <person name="Lucas S."/>
            <person name="Glavina Del Rio T."/>
            <person name="Nolan M."/>
            <person name="Tice H."/>
            <person name="Copeland A."/>
            <person name="Cheng J.F."/>
            <person name="Chen F."/>
            <person name="Bruce D."/>
            <person name="Goodwin L."/>
            <person name="Pitluck S."/>
            <person name="Mavromatis K."/>
            <person name="Pati A."/>
            <person name="Mikhailova N."/>
            <person name="Chen A."/>
            <person name="Palaniappan K."/>
            <person name="Land M."/>
            <person name="Hauser L."/>
            <person name="Chang Y.J."/>
            <person name="Jeffries C.D."/>
            <person name="Detter J.C."/>
            <person name="Brettin T."/>
            <person name="Rohde M."/>
            <person name="Goker M."/>
            <person name="Bristow J."/>
            <person name="Markowitz V."/>
            <person name="Eisen J.A."/>
            <person name="Hugenholtz P."/>
            <person name="Kyrpides N.C."/>
            <person name="Klenk H.P."/>
        </authorList>
    </citation>
    <scope>NUCLEOTIDE SEQUENCE [LARGE SCALE GENOMIC DNA]</scope>
    <source>
        <strain evidence="9">DSM 14365 / CIP 107738 / JCM 11303 / AJ 13395 / SMP-2</strain>
    </source>
</reference>
<dbReference type="GO" id="GO:0006352">
    <property type="term" value="P:DNA-templated transcription initiation"/>
    <property type="evidence" value="ECO:0007669"/>
    <property type="project" value="InterPro"/>
</dbReference>